<dbReference type="EMBL" id="GBRH01195867">
    <property type="protein sequence ID" value="JAE02029.1"/>
    <property type="molecule type" value="Transcribed_RNA"/>
</dbReference>
<protein>
    <submittedName>
        <fullName evidence="1">Uncharacterized protein</fullName>
    </submittedName>
</protein>
<sequence length="26" mass="2932">MICVSKDFNIHTLPVIQNVSVSLLFN</sequence>
<organism evidence="1">
    <name type="scientific">Arundo donax</name>
    <name type="common">Giant reed</name>
    <name type="synonym">Donax arundinaceus</name>
    <dbReference type="NCBI Taxonomy" id="35708"/>
    <lineage>
        <taxon>Eukaryota</taxon>
        <taxon>Viridiplantae</taxon>
        <taxon>Streptophyta</taxon>
        <taxon>Embryophyta</taxon>
        <taxon>Tracheophyta</taxon>
        <taxon>Spermatophyta</taxon>
        <taxon>Magnoliopsida</taxon>
        <taxon>Liliopsida</taxon>
        <taxon>Poales</taxon>
        <taxon>Poaceae</taxon>
        <taxon>PACMAD clade</taxon>
        <taxon>Arundinoideae</taxon>
        <taxon>Arundineae</taxon>
        <taxon>Arundo</taxon>
    </lineage>
</organism>
<evidence type="ECO:0000313" key="1">
    <source>
        <dbReference type="EMBL" id="JAE02029.1"/>
    </source>
</evidence>
<name>A0A0A9ESP8_ARUDO</name>
<reference evidence="1" key="1">
    <citation type="submission" date="2014-09" db="EMBL/GenBank/DDBJ databases">
        <authorList>
            <person name="Magalhaes I.L.F."/>
            <person name="Oliveira U."/>
            <person name="Santos F.R."/>
            <person name="Vidigal T.H.D.A."/>
            <person name="Brescovit A.D."/>
            <person name="Santos A.J."/>
        </authorList>
    </citation>
    <scope>NUCLEOTIDE SEQUENCE</scope>
    <source>
        <tissue evidence="1">Shoot tissue taken approximately 20 cm above the soil surface</tissue>
    </source>
</reference>
<accession>A0A0A9ESP8</accession>
<dbReference type="AlphaFoldDB" id="A0A0A9ESP8"/>
<proteinExistence type="predicted"/>
<reference evidence="1" key="2">
    <citation type="journal article" date="2015" name="Data Brief">
        <title>Shoot transcriptome of the giant reed, Arundo donax.</title>
        <authorList>
            <person name="Barrero R.A."/>
            <person name="Guerrero F.D."/>
            <person name="Moolhuijzen P."/>
            <person name="Goolsby J.A."/>
            <person name="Tidwell J."/>
            <person name="Bellgard S.E."/>
            <person name="Bellgard M.I."/>
        </authorList>
    </citation>
    <scope>NUCLEOTIDE SEQUENCE</scope>
    <source>
        <tissue evidence="1">Shoot tissue taken approximately 20 cm above the soil surface</tissue>
    </source>
</reference>